<keyword evidence="2" id="KW-1185">Reference proteome</keyword>
<organism evidence="1 2">
    <name type="scientific">Vararia minispora EC-137</name>
    <dbReference type="NCBI Taxonomy" id="1314806"/>
    <lineage>
        <taxon>Eukaryota</taxon>
        <taxon>Fungi</taxon>
        <taxon>Dikarya</taxon>
        <taxon>Basidiomycota</taxon>
        <taxon>Agaricomycotina</taxon>
        <taxon>Agaricomycetes</taxon>
        <taxon>Russulales</taxon>
        <taxon>Lachnocladiaceae</taxon>
        <taxon>Vararia</taxon>
    </lineage>
</organism>
<evidence type="ECO:0000313" key="1">
    <source>
        <dbReference type="EMBL" id="KAI0027521.1"/>
    </source>
</evidence>
<feature type="non-terminal residue" evidence="1">
    <location>
        <position position="1"/>
    </location>
</feature>
<dbReference type="Proteomes" id="UP000814128">
    <property type="component" value="Unassembled WGS sequence"/>
</dbReference>
<gene>
    <name evidence="1" type="ORF">K488DRAFT_25110</name>
</gene>
<protein>
    <submittedName>
        <fullName evidence="1">Uncharacterized protein</fullName>
    </submittedName>
</protein>
<feature type="non-terminal residue" evidence="1">
    <location>
        <position position="580"/>
    </location>
</feature>
<proteinExistence type="predicted"/>
<comment type="caution">
    <text evidence="1">The sequence shown here is derived from an EMBL/GenBank/DDBJ whole genome shotgun (WGS) entry which is preliminary data.</text>
</comment>
<name>A0ACB8Q6W8_9AGAM</name>
<dbReference type="EMBL" id="MU273887">
    <property type="protein sequence ID" value="KAI0027521.1"/>
    <property type="molecule type" value="Genomic_DNA"/>
</dbReference>
<reference evidence="1" key="2">
    <citation type="journal article" date="2022" name="New Phytol.">
        <title>Evolutionary transition to the ectomycorrhizal habit in the genomes of a hyperdiverse lineage of mushroom-forming fungi.</title>
        <authorList>
            <person name="Looney B."/>
            <person name="Miyauchi S."/>
            <person name="Morin E."/>
            <person name="Drula E."/>
            <person name="Courty P.E."/>
            <person name="Kohler A."/>
            <person name="Kuo A."/>
            <person name="LaButti K."/>
            <person name="Pangilinan J."/>
            <person name="Lipzen A."/>
            <person name="Riley R."/>
            <person name="Andreopoulos W."/>
            <person name="He G."/>
            <person name="Johnson J."/>
            <person name="Nolan M."/>
            <person name="Tritt A."/>
            <person name="Barry K.W."/>
            <person name="Grigoriev I.V."/>
            <person name="Nagy L.G."/>
            <person name="Hibbett D."/>
            <person name="Henrissat B."/>
            <person name="Matheny P.B."/>
            <person name="Labbe J."/>
            <person name="Martin F.M."/>
        </authorList>
    </citation>
    <scope>NUCLEOTIDE SEQUENCE</scope>
    <source>
        <strain evidence="1">EC-137</strain>
    </source>
</reference>
<sequence>TVTAAAASYTGAAAYDPKTLIAPAPPVPPIATSVPVQLTNGRTNGLSMPQKGSFFGFSIEMSVAQQVVGKNSTLLQVPFLNLMSNIVARAGSVNVRVGGNTQEAAVLVPSLVNNTIIAKDTSIPGTPRIQYTSDLLYMMANVSQLVNVWWYLGIPFYNTTPFDLSIAQEAEAILGDRLLALQAGNEPDLYALHGHRPLGYSPASYLTDFDNLITQVASDASIPRQQNLWLVASSETGQSNLSPWNLTQVWGTGIVDKYIVQVHALTVQRYFNHNCGAVLGQGVVVDPQTVIGTFLSHNNVLSFVNQYNTTVPVALQAGKPLLMYETNSVSCSGFVGISDSFVAALWGLDWALSLAASNFSGANFHIGGQNAYYNPFTPPPTNQTTFRQWSVGPIYYSALVVAEALGSSNQSQVVDLQLNNAADQTPGFAIYEKGAPTKLVLINYINDPTGAQAYTAQISIGGGTTGQPAANPSSVRVKRLSAASVTQKGNLTWAGQTFGNSFESDGRPMGNETVEQIPCDASTNTCSVKVNAPEAVLVFLTDTAFQSVESHSAVTFATSTQTVIVVPTSVLATSNGHSGF</sequence>
<reference evidence="1" key="1">
    <citation type="submission" date="2021-02" db="EMBL/GenBank/DDBJ databases">
        <authorList>
            <consortium name="DOE Joint Genome Institute"/>
            <person name="Ahrendt S."/>
            <person name="Looney B.P."/>
            <person name="Miyauchi S."/>
            <person name="Morin E."/>
            <person name="Drula E."/>
            <person name="Courty P.E."/>
            <person name="Chicoki N."/>
            <person name="Fauchery L."/>
            <person name="Kohler A."/>
            <person name="Kuo A."/>
            <person name="Labutti K."/>
            <person name="Pangilinan J."/>
            <person name="Lipzen A."/>
            <person name="Riley R."/>
            <person name="Andreopoulos W."/>
            <person name="He G."/>
            <person name="Johnson J."/>
            <person name="Barry K.W."/>
            <person name="Grigoriev I.V."/>
            <person name="Nagy L."/>
            <person name="Hibbett D."/>
            <person name="Henrissat B."/>
            <person name="Matheny P.B."/>
            <person name="Labbe J."/>
            <person name="Martin F."/>
        </authorList>
    </citation>
    <scope>NUCLEOTIDE SEQUENCE</scope>
    <source>
        <strain evidence="1">EC-137</strain>
    </source>
</reference>
<accession>A0ACB8Q6W8</accession>
<evidence type="ECO:0000313" key="2">
    <source>
        <dbReference type="Proteomes" id="UP000814128"/>
    </source>
</evidence>